<organism evidence="15 16">
    <name type="scientific">Marinobacter daepoensis</name>
    <dbReference type="NCBI Taxonomy" id="262077"/>
    <lineage>
        <taxon>Bacteria</taxon>
        <taxon>Pseudomonadati</taxon>
        <taxon>Pseudomonadota</taxon>
        <taxon>Gammaproteobacteria</taxon>
        <taxon>Pseudomonadales</taxon>
        <taxon>Marinobacteraceae</taxon>
        <taxon>Marinobacter</taxon>
    </lineage>
</organism>
<evidence type="ECO:0000256" key="3">
    <source>
        <dbReference type="ARBA" id="ARBA00022448"/>
    </source>
</evidence>
<dbReference type="Pfam" id="PF00593">
    <property type="entry name" value="TonB_dep_Rec_b-barrel"/>
    <property type="match status" value="1"/>
</dbReference>
<dbReference type="Pfam" id="PF07715">
    <property type="entry name" value="Plug"/>
    <property type="match status" value="1"/>
</dbReference>
<dbReference type="CDD" id="cd01347">
    <property type="entry name" value="ligand_gated_channel"/>
    <property type="match status" value="1"/>
</dbReference>
<evidence type="ECO:0000256" key="12">
    <source>
        <dbReference type="RuleBase" id="RU003357"/>
    </source>
</evidence>
<dbReference type="PANTHER" id="PTHR30069">
    <property type="entry name" value="TONB-DEPENDENT OUTER MEMBRANE RECEPTOR"/>
    <property type="match status" value="1"/>
</dbReference>
<comment type="subcellular location">
    <subcellularLocation>
        <location evidence="1 11">Cell outer membrane</location>
        <topology evidence="1 11">Multi-pass membrane protein</topology>
    </subcellularLocation>
</comment>
<evidence type="ECO:0000256" key="2">
    <source>
        <dbReference type="ARBA" id="ARBA00008143"/>
    </source>
</evidence>
<evidence type="ECO:0000256" key="8">
    <source>
        <dbReference type="ARBA" id="ARBA00023136"/>
    </source>
</evidence>
<evidence type="ECO:0000256" key="11">
    <source>
        <dbReference type="PROSITE-ProRule" id="PRU01360"/>
    </source>
</evidence>
<dbReference type="InterPro" id="IPR036942">
    <property type="entry name" value="Beta-barrel_TonB_sf"/>
</dbReference>
<evidence type="ECO:0000259" key="14">
    <source>
        <dbReference type="Pfam" id="PF07715"/>
    </source>
</evidence>
<evidence type="ECO:0000313" key="15">
    <source>
        <dbReference type="EMBL" id="MBN7770778.1"/>
    </source>
</evidence>
<protein>
    <submittedName>
        <fullName evidence="15">TonB-dependent receptor</fullName>
    </submittedName>
</protein>
<evidence type="ECO:0000256" key="10">
    <source>
        <dbReference type="ARBA" id="ARBA00023237"/>
    </source>
</evidence>
<accession>A0ABS3BG09</accession>
<dbReference type="PROSITE" id="PS52016">
    <property type="entry name" value="TONB_DEPENDENT_REC_3"/>
    <property type="match status" value="1"/>
</dbReference>
<proteinExistence type="inferred from homology"/>
<comment type="caution">
    <text evidence="15">The sequence shown here is derived from an EMBL/GenBank/DDBJ whole genome shotgun (WGS) entry which is preliminary data.</text>
</comment>
<dbReference type="InterPro" id="IPR039426">
    <property type="entry name" value="TonB-dep_rcpt-like"/>
</dbReference>
<name>A0ABS3BG09_9GAMM</name>
<keyword evidence="6" id="KW-0732">Signal</keyword>
<keyword evidence="3 11" id="KW-0813">Transport</keyword>
<dbReference type="EMBL" id="JAFKDB010000019">
    <property type="protein sequence ID" value="MBN7770778.1"/>
    <property type="molecule type" value="Genomic_DNA"/>
</dbReference>
<feature type="domain" description="TonB-dependent receptor plug" evidence="14">
    <location>
        <begin position="45"/>
        <end position="150"/>
    </location>
</feature>
<sequence length="660" mass="71961">MMDQKQARLGWPLAVVFLGVAGAAEAGVGYLDELVVTGTRTERQLLDTPVRTEVVTAGELKATHARSLKEALEHVPGVQLREIHGKPGYEVWLQGIEADRVLVLIDGMPMTATTGSAIDVSQLAVLDVERIEVVKGAVSAQYGSSGIGGVINVITRVPEPGLSGELTADAGSYGNQNPSGDRTDAARYGARATVQGGNERLALRLSASHQHSDGVDPQPESWAQPGDEYDRTDLTLRADWQVADKHRLSGTVAHFQEDSESRYRLPPPVNANQGKEESVKRIRFSLAGTHRGAGVVQGGWSAVHETLNDDTLKYSAGRSFDDRQSESTLARFSGHLGASIGGGHFLQGGVDVSRATLKQSKDQASELGGKKARRGQELWLQDTWMPASRLELVPGVRFQNDSDFGTHTAPKIHARYDLARTDTLTAFLRGGVGAGYRVPNLKERHYLFDHSSLGYIVKGSEDLKPEESVSYQFGGGVSWNRHAWLEANAFYNDIDQLIQTSGTGVVSDGVAEYQYENIAEARTWGVESTAGWEPSERWRFTAGYTYTRTKDEQTGDALNHRPRHQANLGVDGPLILPGLSWSARMRYQSDEFVNAGRGTESPGYTTTDLKLNYQLSSDLRLFAGVDNLTDVQRDFSKASEDFRPVGGRFLYAGLTVSIGK</sequence>
<keyword evidence="7 12" id="KW-0798">TonB box</keyword>
<evidence type="ECO:0000256" key="5">
    <source>
        <dbReference type="ARBA" id="ARBA00022692"/>
    </source>
</evidence>
<evidence type="ECO:0000256" key="9">
    <source>
        <dbReference type="ARBA" id="ARBA00023170"/>
    </source>
</evidence>
<evidence type="ECO:0000256" key="4">
    <source>
        <dbReference type="ARBA" id="ARBA00022452"/>
    </source>
</evidence>
<reference evidence="15 16" key="1">
    <citation type="submission" date="2021-02" db="EMBL/GenBank/DDBJ databases">
        <title>PHA producing bacteria isolated from coastal sediment in Guangdong, Shenzhen.</title>
        <authorList>
            <person name="Zheng W."/>
            <person name="Yu S."/>
            <person name="Huang Y."/>
        </authorList>
    </citation>
    <scope>NUCLEOTIDE SEQUENCE [LARGE SCALE GENOMIC DNA]</scope>
    <source>
        <strain evidence="15 16">TN21-5</strain>
    </source>
</reference>
<dbReference type="PANTHER" id="PTHR30069:SF29">
    <property type="entry name" value="HEMOGLOBIN AND HEMOGLOBIN-HAPTOGLOBIN-BINDING PROTEIN 1-RELATED"/>
    <property type="match status" value="1"/>
</dbReference>
<gene>
    <name evidence="15" type="ORF">JYP53_12810</name>
</gene>
<dbReference type="InterPro" id="IPR037066">
    <property type="entry name" value="Plug_dom_sf"/>
</dbReference>
<evidence type="ECO:0000256" key="1">
    <source>
        <dbReference type="ARBA" id="ARBA00004571"/>
    </source>
</evidence>
<keyword evidence="10 11" id="KW-0998">Cell outer membrane</keyword>
<keyword evidence="5 11" id="KW-0812">Transmembrane</keyword>
<comment type="similarity">
    <text evidence="2">Belongs to the TonB-dependent receptor family. Hemoglobin/haptoglobin binding protein subfamily.</text>
</comment>
<feature type="domain" description="TonB-dependent receptor-like beta-barrel" evidence="13">
    <location>
        <begin position="186"/>
        <end position="628"/>
    </location>
</feature>
<keyword evidence="4 11" id="KW-1134">Transmembrane beta strand</keyword>
<keyword evidence="16" id="KW-1185">Reference proteome</keyword>
<keyword evidence="8 11" id="KW-0472">Membrane</keyword>
<evidence type="ECO:0000256" key="6">
    <source>
        <dbReference type="ARBA" id="ARBA00022729"/>
    </source>
</evidence>
<dbReference type="RefSeq" id="WP_206557816.1">
    <property type="nucleotide sequence ID" value="NZ_JAFKDB010000019.1"/>
</dbReference>
<dbReference type="Gene3D" id="2.170.130.10">
    <property type="entry name" value="TonB-dependent receptor, plug domain"/>
    <property type="match status" value="1"/>
</dbReference>
<keyword evidence="9 15" id="KW-0675">Receptor</keyword>
<evidence type="ECO:0000256" key="7">
    <source>
        <dbReference type="ARBA" id="ARBA00023077"/>
    </source>
</evidence>
<dbReference type="Gene3D" id="2.40.170.20">
    <property type="entry name" value="TonB-dependent receptor, beta-barrel domain"/>
    <property type="match status" value="1"/>
</dbReference>
<dbReference type="SUPFAM" id="SSF56935">
    <property type="entry name" value="Porins"/>
    <property type="match status" value="1"/>
</dbReference>
<dbReference type="InterPro" id="IPR012910">
    <property type="entry name" value="Plug_dom"/>
</dbReference>
<evidence type="ECO:0000259" key="13">
    <source>
        <dbReference type="Pfam" id="PF00593"/>
    </source>
</evidence>
<evidence type="ECO:0000313" key="16">
    <source>
        <dbReference type="Proteomes" id="UP000664344"/>
    </source>
</evidence>
<dbReference type="Proteomes" id="UP000664344">
    <property type="component" value="Unassembled WGS sequence"/>
</dbReference>
<dbReference type="InterPro" id="IPR000531">
    <property type="entry name" value="Beta-barrel_TonB"/>
</dbReference>